<dbReference type="OrthoDB" id="3226575at2759"/>
<reference evidence="2" key="2">
    <citation type="submission" date="2015-01" db="EMBL/GenBank/DDBJ databases">
        <title>Evolutionary Origins and Diversification of the Mycorrhizal Mutualists.</title>
        <authorList>
            <consortium name="DOE Joint Genome Institute"/>
            <consortium name="Mycorrhizal Genomics Consortium"/>
            <person name="Kohler A."/>
            <person name="Kuo A."/>
            <person name="Nagy L.G."/>
            <person name="Floudas D."/>
            <person name="Copeland A."/>
            <person name="Barry K.W."/>
            <person name="Cichocki N."/>
            <person name="Veneault-Fourrey C."/>
            <person name="LaButti K."/>
            <person name="Lindquist E.A."/>
            <person name="Lipzen A."/>
            <person name="Lundell T."/>
            <person name="Morin E."/>
            <person name="Murat C."/>
            <person name="Riley R."/>
            <person name="Ohm R."/>
            <person name="Sun H."/>
            <person name="Tunlid A."/>
            <person name="Henrissat B."/>
            <person name="Grigoriev I.V."/>
            <person name="Hibbett D.S."/>
            <person name="Martin F."/>
        </authorList>
    </citation>
    <scope>NUCLEOTIDE SEQUENCE [LARGE SCALE GENOMIC DNA]</scope>
    <source>
        <strain evidence="2">MUT 4182</strain>
    </source>
</reference>
<dbReference type="Proteomes" id="UP000054248">
    <property type="component" value="Unassembled WGS sequence"/>
</dbReference>
<dbReference type="HOGENOM" id="CLU_1023757_0_0_1"/>
<reference evidence="1 2" key="1">
    <citation type="submission" date="2014-04" db="EMBL/GenBank/DDBJ databases">
        <authorList>
            <consortium name="DOE Joint Genome Institute"/>
            <person name="Kuo A."/>
            <person name="Girlanda M."/>
            <person name="Perotto S."/>
            <person name="Kohler A."/>
            <person name="Nagy L.G."/>
            <person name="Floudas D."/>
            <person name="Copeland A."/>
            <person name="Barry K.W."/>
            <person name="Cichocki N."/>
            <person name="Veneault-Fourrey C."/>
            <person name="LaButti K."/>
            <person name="Lindquist E.A."/>
            <person name="Lipzen A."/>
            <person name="Lundell T."/>
            <person name="Morin E."/>
            <person name="Murat C."/>
            <person name="Sun H."/>
            <person name="Tunlid A."/>
            <person name="Henrissat B."/>
            <person name="Grigoriev I.V."/>
            <person name="Hibbett D.S."/>
            <person name="Martin F."/>
            <person name="Nordberg H.P."/>
            <person name="Cantor M.N."/>
            <person name="Hua S.X."/>
        </authorList>
    </citation>
    <scope>NUCLEOTIDE SEQUENCE [LARGE SCALE GENOMIC DNA]</scope>
    <source>
        <strain evidence="1 2">MUT 4182</strain>
    </source>
</reference>
<organism evidence="1 2">
    <name type="scientific">Tulasnella calospora MUT 4182</name>
    <dbReference type="NCBI Taxonomy" id="1051891"/>
    <lineage>
        <taxon>Eukaryota</taxon>
        <taxon>Fungi</taxon>
        <taxon>Dikarya</taxon>
        <taxon>Basidiomycota</taxon>
        <taxon>Agaricomycotina</taxon>
        <taxon>Agaricomycetes</taxon>
        <taxon>Cantharellales</taxon>
        <taxon>Tulasnellaceae</taxon>
        <taxon>Tulasnella</taxon>
    </lineage>
</organism>
<dbReference type="EMBL" id="KN822947">
    <property type="protein sequence ID" value="KIO33552.1"/>
    <property type="molecule type" value="Genomic_DNA"/>
</dbReference>
<protein>
    <submittedName>
        <fullName evidence="1">Uncharacterized protein</fullName>
    </submittedName>
</protein>
<evidence type="ECO:0000313" key="2">
    <source>
        <dbReference type="Proteomes" id="UP000054248"/>
    </source>
</evidence>
<proteinExistence type="predicted"/>
<gene>
    <name evidence="1" type="ORF">M407DRAFT_17507</name>
</gene>
<sequence>MVNTEATGIILSSIRAPNCLSLTVLDECRDEIGVSSFPEPALSHFNDFQRHTLSSNDVSILHFFDESMDWESGSTSLSRLAFELDIPYNAPAVGVGWVTHVVGLGTQELVHNMEVGLSHERLSDDDLAAYYSFSRCQSVTTLQLYRDHLFSRPILELLGTWRESDDGTGRLPAFPGLEVLVLEASEGWSLDDLEVLVSRRFGERDDGTAQYIPNLSFVLEASPHPDYGPGSNPDLTQLQRLRAAKGVAQLTRTLEKPVVGMLAVVYEETTKL</sequence>
<name>A0A0C3MIN6_9AGAM</name>
<accession>A0A0C3MIN6</accession>
<dbReference type="AlphaFoldDB" id="A0A0C3MIN6"/>
<keyword evidence="2" id="KW-1185">Reference proteome</keyword>
<evidence type="ECO:0000313" key="1">
    <source>
        <dbReference type="EMBL" id="KIO33552.1"/>
    </source>
</evidence>